<dbReference type="Pfam" id="PF08275">
    <property type="entry name" value="DNAG_N"/>
    <property type="match status" value="1"/>
</dbReference>
<dbReference type="InterPro" id="IPR013264">
    <property type="entry name" value="DNAG_N"/>
</dbReference>
<evidence type="ECO:0000259" key="1">
    <source>
        <dbReference type="PROSITE" id="PS50880"/>
    </source>
</evidence>
<dbReference type="Proteomes" id="UP000264062">
    <property type="component" value="Unassembled WGS sequence"/>
</dbReference>
<dbReference type="GO" id="GO:0006269">
    <property type="term" value="P:DNA replication, synthesis of primer"/>
    <property type="evidence" value="ECO:0007669"/>
    <property type="project" value="TreeGrafter"/>
</dbReference>
<dbReference type="InterPro" id="IPR006171">
    <property type="entry name" value="TOPRIM_dom"/>
</dbReference>
<dbReference type="CDD" id="cd03364">
    <property type="entry name" value="TOPRIM_DnaG_primases"/>
    <property type="match status" value="1"/>
</dbReference>
<dbReference type="PANTHER" id="PTHR30313:SF2">
    <property type="entry name" value="DNA PRIMASE"/>
    <property type="match status" value="1"/>
</dbReference>
<name>A0A350HA97_UNCW3</name>
<dbReference type="InterPro" id="IPR050219">
    <property type="entry name" value="DnaG_primase"/>
</dbReference>
<dbReference type="SMART" id="SM00493">
    <property type="entry name" value="TOPRIM"/>
    <property type="match status" value="1"/>
</dbReference>
<dbReference type="EMBL" id="DMZY01000138">
    <property type="protein sequence ID" value="HAV92463.1"/>
    <property type="molecule type" value="Genomic_DNA"/>
</dbReference>
<gene>
    <name evidence="2" type="ORF">DCW38_04705</name>
</gene>
<protein>
    <recommendedName>
        <fullName evidence="1">Toprim domain-containing protein</fullName>
    </recommendedName>
</protein>
<dbReference type="Pfam" id="PF13155">
    <property type="entry name" value="Toprim_2"/>
    <property type="match status" value="1"/>
</dbReference>
<dbReference type="PANTHER" id="PTHR30313">
    <property type="entry name" value="DNA PRIMASE"/>
    <property type="match status" value="1"/>
</dbReference>
<accession>A0A350HA97</accession>
<dbReference type="Gene3D" id="3.40.1360.10">
    <property type="match status" value="1"/>
</dbReference>
<dbReference type="GO" id="GO:0005737">
    <property type="term" value="C:cytoplasm"/>
    <property type="evidence" value="ECO:0007669"/>
    <property type="project" value="TreeGrafter"/>
</dbReference>
<dbReference type="InterPro" id="IPR034151">
    <property type="entry name" value="TOPRIM_DnaG_bac"/>
</dbReference>
<dbReference type="PROSITE" id="PS50880">
    <property type="entry name" value="TOPRIM"/>
    <property type="match status" value="1"/>
</dbReference>
<dbReference type="SUPFAM" id="SSF56731">
    <property type="entry name" value="DNA primase core"/>
    <property type="match status" value="1"/>
</dbReference>
<comment type="caution">
    <text evidence="2">The sequence shown here is derived from an EMBL/GenBank/DDBJ whole genome shotgun (WGS) entry which is preliminary data.</text>
</comment>
<sequence>MKDENPKYLNTQETPVFKKGNFLYGLHISKQHVSQKNAMILVEGYMDFISMYKAGAANVCAQLGTACTPEQAKLIKKACEKVVIMYDSDEAGRNATMRSIPILLKEGLIVSIFSNREVKDPDELVNKMNYSLDYSFIEKGRTDFLEFAEKFFNEKEEDKMLAKKHFVNFVIDSVKNIEDDVIRDLYAKGVMEKLKISDKFLRGGKKEKIEERPDLNINPSIYHEIIAIMLSENGLCKRLCSDIEESDFLDLPMKGVFISLCNSIEGKGDNIDLLIKNDTIKNFKDYIIGRMTYYSENKPDDKKISEILEIIRERRIKKRIADIDIKIKNASDEEEKDRLMQMRVLMVKKIKGGN</sequence>
<reference evidence="2 3" key="1">
    <citation type="journal article" date="2018" name="Nat. Biotechnol.">
        <title>A standardized bacterial taxonomy based on genome phylogeny substantially revises the tree of life.</title>
        <authorList>
            <person name="Parks D.H."/>
            <person name="Chuvochina M."/>
            <person name="Waite D.W."/>
            <person name="Rinke C."/>
            <person name="Skarshewski A."/>
            <person name="Chaumeil P.A."/>
            <person name="Hugenholtz P."/>
        </authorList>
    </citation>
    <scope>NUCLEOTIDE SEQUENCE [LARGE SCALE GENOMIC DNA]</scope>
    <source>
        <strain evidence="2">UBA9956</strain>
    </source>
</reference>
<proteinExistence type="predicted"/>
<feature type="domain" description="Toprim" evidence="1">
    <location>
        <begin position="37"/>
        <end position="118"/>
    </location>
</feature>
<evidence type="ECO:0000313" key="2">
    <source>
        <dbReference type="EMBL" id="HAV92463.1"/>
    </source>
</evidence>
<evidence type="ECO:0000313" key="3">
    <source>
        <dbReference type="Proteomes" id="UP000264062"/>
    </source>
</evidence>
<organism evidence="2 3">
    <name type="scientific">candidate division WOR-3 bacterium</name>
    <dbReference type="NCBI Taxonomy" id="2052148"/>
    <lineage>
        <taxon>Bacteria</taxon>
        <taxon>Bacteria division WOR-3</taxon>
    </lineage>
</organism>
<dbReference type="AlphaFoldDB" id="A0A350HA97"/>